<gene>
    <name evidence="1" type="ORF">CJU94_37015</name>
</gene>
<evidence type="ECO:0000313" key="2">
    <source>
        <dbReference type="Proteomes" id="UP000215158"/>
    </source>
</evidence>
<organism evidence="1 2">
    <name type="scientific">Paraburkholderia aromaticivorans</name>
    <dbReference type="NCBI Taxonomy" id="2026199"/>
    <lineage>
        <taxon>Bacteria</taxon>
        <taxon>Pseudomonadati</taxon>
        <taxon>Pseudomonadota</taxon>
        <taxon>Betaproteobacteria</taxon>
        <taxon>Burkholderiales</taxon>
        <taxon>Burkholderiaceae</taxon>
        <taxon>Paraburkholderia</taxon>
    </lineage>
</organism>
<reference evidence="1 2" key="1">
    <citation type="submission" date="2017-08" db="EMBL/GenBank/DDBJ databases">
        <title>Identification and genetic characteristics of simultaneous BTEX- and naphthalene-degrading Paraburkholderia sp. BN5 isolated from petroleum-contaminated soil.</title>
        <authorList>
            <person name="Lee Y."/>
            <person name="Jeon C.O."/>
        </authorList>
    </citation>
    <scope>NUCLEOTIDE SEQUENCE [LARGE SCALE GENOMIC DNA]</scope>
    <source>
        <strain evidence="1 2">BN5</strain>
        <plasmid evidence="1 2">pBN2</plasmid>
    </source>
</reference>
<dbReference type="Proteomes" id="UP000215158">
    <property type="component" value="Plasmid pBN2"/>
</dbReference>
<name>A0A248VYG7_9BURK</name>
<accession>A0A248VYG7</accession>
<proteinExistence type="predicted"/>
<protein>
    <submittedName>
        <fullName evidence="1">Uncharacterized protein</fullName>
    </submittedName>
</protein>
<geneLocation type="plasmid" evidence="1 2">
    <name>pBN2</name>
</geneLocation>
<keyword evidence="2" id="KW-1185">Reference proteome</keyword>
<sequence length="75" mass="8222">MHTQRVKTGAELVEFIKNEQVMRNTFACDVTVTADGKSTVKKVAFDGIGLVVENESLDPDQFVFTNSVFVAAVLD</sequence>
<dbReference type="KEGG" id="parb:CJU94_37015"/>
<dbReference type="OrthoDB" id="9133822at2"/>
<keyword evidence="1" id="KW-0614">Plasmid</keyword>
<dbReference type="AlphaFoldDB" id="A0A248VYG7"/>
<evidence type="ECO:0000313" key="1">
    <source>
        <dbReference type="EMBL" id="ASW04081.1"/>
    </source>
</evidence>
<dbReference type="RefSeq" id="WP_095423786.1">
    <property type="nucleotide sequence ID" value="NZ_CP022992.1"/>
</dbReference>
<dbReference type="EMBL" id="CP022992">
    <property type="protein sequence ID" value="ASW04081.1"/>
    <property type="molecule type" value="Genomic_DNA"/>
</dbReference>